<dbReference type="EMBL" id="FN554970">
    <property type="protein sequence ID" value="CBH12390.1"/>
    <property type="molecule type" value="Genomic_DNA"/>
</dbReference>
<keyword evidence="1" id="KW-0812">Transmembrane</keyword>
<dbReference type="Proteomes" id="UP000002316">
    <property type="component" value="Chromosome 7"/>
</dbReference>
<protein>
    <recommendedName>
        <fullName evidence="5">T. brucei spp.-specific protein</fullName>
    </recommendedName>
</protein>
<feature type="transmembrane region" description="Helical" evidence="1">
    <location>
        <begin position="78"/>
        <end position="100"/>
    </location>
</feature>
<dbReference type="KEGG" id="tbg:TbgDal_VII3330"/>
<feature type="signal peptide" evidence="2">
    <location>
        <begin position="1"/>
        <end position="22"/>
    </location>
</feature>
<feature type="transmembrane region" description="Helical" evidence="1">
    <location>
        <begin position="38"/>
        <end position="57"/>
    </location>
</feature>
<keyword evidence="1" id="KW-0472">Membrane</keyword>
<dbReference type="RefSeq" id="XP_011774671.1">
    <property type="nucleotide sequence ID" value="XM_011776369.1"/>
</dbReference>
<accession>C9ZSK6</accession>
<evidence type="ECO:0000256" key="1">
    <source>
        <dbReference type="SAM" id="Phobius"/>
    </source>
</evidence>
<reference evidence="4" key="1">
    <citation type="journal article" date="2010" name="PLoS Negl. Trop. Dis.">
        <title>The genome sequence of Trypanosoma brucei gambiense, causative agent of chronic human african trypanosomiasis.</title>
        <authorList>
            <person name="Jackson A.P."/>
            <person name="Sanders M."/>
            <person name="Berry A."/>
            <person name="McQuillan J."/>
            <person name="Aslett M.A."/>
            <person name="Quail M.A."/>
            <person name="Chukualim B."/>
            <person name="Capewell P."/>
            <person name="MacLeod A."/>
            <person name="Melville S.E."/>
            <person name="Gibson W."/>
            <person name="Barry J.D."/>
            <person name="Berriman M."/>
            <person name="Hertz-Fowler C."/>
        </authorList>
    </citation>
    <scope>NUCLEOTIDE SEQUENCE [LARGE SCALE GENOMIC DNA]</scope>
    <source>
        <strain evidence="4">MHOM/CI/86/DAL972</strain>
    </source>
</reference>
<dbReference type="AlphaFoldDB" id="C9ZSK6"/>
<feature type="transmembrane region" description="Helical" evidence="1">
    <location>
        <begin position="112"/>
        <end position="133"/>
    </location>
</feature>
<organism evidence="3 4">
    <name type="scientific">Trypanosoma brucei gambiense (strain MHOM/CI/86/DAL972)</name>
    <dbReference type="NCBI Taxonomy" id="679716"/>
    <lineage>
        <taxon>Eukaryota</taxon>
        <taxon>Discoba</taxon>
        <taxon>Euglenozoa</taxon>
        <taxon>Kinetoplastea</taxon>
        <taxon>Metakinetoplastina</taxon>
        <taxon>Trypanosomatida</taxon>
        <taxon>Trypanosomatidae</taxon>
        <taxon>Trypanosoma</taxon>
    </lineage>
</organism>
<gene>
    <name evidence="3" type="ORF">TbgDal_VII3330</name>
</gene>
<feature type="chain" id="PRO_5003005607" description="T. brucei spp.-specific protein" evidence="2">
    <location>
        <begin position="23"/>
        <end position="134"/>
    </location>
</feature>
<keyword evidence="2" id="KW-0732">Signal</keyword>
<evidence type="ECO:0000313" key="4">
    <source>
        <dbReference type="Proteomes" id="UP000002316"/>
    </source>
</evidence>
<evidence type="ECO:0000313" key="3">
    <source>
        <dbReference type="EMBL" id="CBH12390.1"/>
    </source>
</evidence>
<keyword evidence="1" id="KW-1133">Transmembrane helix</keyword>
<proteinExistence type="predicted"/>
<sequence length="134" mass="15648">MIRSLLFAVHFISFHFALLCFALPDCHIPLNSSLTSLMHFVSFSPFPFQTFLFLSLLSRKKTSQNKRLQRHTKPNTHFIPLSSPLFPSFCLSSYFLFLVSPAFTRTHTHTHTYIYIYIYMCANLLHTFTSITFT</sequence>
<evidence type="ECO:0000256" key="2">
    <source>
        <dbReference type="SAM" id="SignalP"/>
    </source>
</evidence>
<name>C9ZSK6_TRYB9</name>
<dbReference type="GeneID" id="23862519"/>
<evidence type="ECO:0008006" key="5">
    <source>
        <dbReference type="Google" id="ProtNLM"/>
    </source>
</evidence>